<keyword evidence="2" id="KW-1185">Reference proteome</keyword>
<sequence length="80" mass="8657">MEAPVHPMSQLFAQLGLPSEPGAIDRFIASHSPLPPAMLLYEAPFWTAGQAAFLREGLLGDADWAEVIDALNGELRGRAR</sequence>
<dbReference type="AlphaFoldDB" id="A0A497XEM8"/>
<dbReference type="Gene3D" id="1.10.10.1130">
    <property type="entry name" value="Uncharacterised protein PF10982, DUF2789"/>
    <property type="match status" value="1"/>
</dbReference>
<name>A0A497XEM8_9PROT</name>
<reference evidence="1 2" key="1">
    <citation type="submission" date="2018-10" db="EMBL/GenBank/DDBJ databases">
        <title>Genomic Encyclopedia of Type Strains, Phase IV (KMG-IV): sequencing the most valuable type-strain genomes for metagenomic binning, comparative biology and taxonomic classification.</title>
        <authorList>
            <person name="Goeker M."/>
        </authorList>
    </citation>
    <scope>NUCLEOTIDE SEQUENCE [LARGE SCALE GENOMIC DNA]</scope>
    <source>
        <strain evidence="1 2">DSM 26916</strain>
    </source>
</reference>
<protein>
    <submittedName>
        <fullName evidence="1">Uncharacterized protein DUF2789</fullName>
    </submittedName>
</protein>
<evidence type="ECO:0000313" key="2">
    <source>
        <dbReference type="Proteomes" id="UP000268908"/>
    </source>
</evidence>
<dbReference type="InterPro" id="IPR038086">
    <property type="entry name" value="DUF2789_sf"/>
</dbReference>
<dbReference type="Proteomes" id="UP000268908">
    <property type="component" value="Unassembled WGS sequence"/>
</dbReference>
<gene>
    <name evidence="1" type="ORF">DFR35_1268</name>
</gene>
<proteinExistence type="predicted"/>
<dbReference type="Pfam" id="PF10982">
    <property type="entry name" value="DUF2789"/>
    <property type="match status" value="1"/>
</dbReference>
<comment type="caution">
    <text evidence="1">The sequence shown here is derived from an EMBL/GenBank/DDBJ whole genome shotgun (WGS) entry which is preliminary data.</text>
</comment>
<dbReference type="OrthoDB" id="5828847at2"/>
<dbReference type="InterPro" id="IPR021250">
    <property type="entry name" value="DUF2789"/>
</dbReference>
<evidence type="ECO:0000313" key="1">
    <source>
        <dbReference type="EMBL" id="RLJ64627.1"/>
    </source>
</evidence>
<accession>A0A497XEM8</accession>
<dbReference type="EMBL" id="RCCI01000005">
    <property type="protein sequence ID" value="RLJ64627.1"/>
    <property type="molecule type" value="Genomic_DNA"/>
</dbReference>
<organism evidence="1 2">
    <name type="scientific">Sulfurisoma sediminicola</name>
    <dbReference type="NCBI Taxonomy" id="1381557"/>
    <lineage>
        <taxon>Bacteria</taxon>
        <taxon>Pseudomonadati</taxon>
        <taxon>Pseudomonadota</taxon>
        <taxon>Betaproteobacteria</taxon>
        <taxon>Nitrosomonadales</taxon>
        <taxon>Sterolibacteriaceae</taxon>
        <taxon>Sulfurisoma</taxon>
    </lineage>
</organism>